<reference evidence="1" key="1">
    <citation type="submission" date="2019-06" db="EMBL/GenBank/DDBJ databases">
        <authorList>
            <person name="Zheng W."/>
        </authorList>
    </citation>
    <scope>NUCLEOTIDE SEQUENCE</scope>
    <source>
        <strain evidence="1">QDHG01</strain>
    </source>
</reference>
<dbReference type="AlphaFoldDB" id="A0A8J8NY89"/>
<organism evidence="1 2">
    <name type="scientific">Halteria grandinella</name>
    <dbReference type="NCBI Taxonomy" id="5974"/>
    <lineage>
        <taxon>Eukaryota</taxon>
        <taxon>Sar</taxon>
        <taxon>Alveolata</taxon>
        <taxon>Ciliophora</taxon>
        <taxon>Intramacronucleata</taxon>
        <taxon>Spirotrichea</taxon>
        <taxon>Stichotrichia</taxon>
        <taxon>Sporadotrichida</taxon>
        <taxon>Halteriidae</taxon>
        <taxon>Halteria</taxon>
    </lineage>
</organism>
<evidence type="ECO:0000313" key="1">
    <source>
        <dbReference type="EMBL" id="TNV84001.1"/>
    </source>
</evidence>
<dbReference type="EMBL" id="RRYP01003233">
    <property type="protein sequence ID" value="TNV84001.1"/>
    <property type="molecule type" value="Genomic_DNA"/>
</dbReference>
<dbReference type="Proteomes" id="UP000785679">
    <property type="component" value="Unassembled WGS sequence"/>
</dbReference>
<proteinExistence type="predicted"/>
<gene>
    <name evidence="1" type="ORF">FGO68_gene1028</name>
</gene>
<comment type="caution">
    <text evidence="1">The sequence shown here is derived from an EMBL/GenBank/DDBJ whole genome shotgun (WGS) entry which is preliminary data.</text>
</comment>
<accession>A0A8J8NY89</accession>
<name>A0A8J8NY89_HALGN</name>
<evidence type="ECO:0000313" key="2">
    <source>
        <dbReference type="Proteomes" id="UP000785679"/>
    </source>
</evidence>
<protein>
    <submittedName>
        <fullName evidence="1">Uncharacterized protein</fullName>
    </submittedName>
</protein>
<sequence>MPLVTGEALGQQWLSKRVARGVIAVDNNRKTLFKQEIVEQIVNQAGIQESEGLIEAIEQYQRMLKSQEARLVVEIYELEEGEKLITVEQQQQIPQTNKEITLALPPNSREISLIIDEKGLLSTEMGSSNLFILRYDMEMGEQTLIILDDPSTPPTLFDYINTKFMPDLLKAFRLNLTNGLHIDRVETRCVKYGEFKQMLEQDGMVKEMIMVHKTDINNIRRVKEVNVDGKMYEIKGTKVTESMQRHIMHLFQ</sequence>
<keyword evidence="2" id="KW-1185">Reference proteome</keyword>